<protein>
    <submittedName>
        <fullName evidence="2">Uncharacterized protein</fullName>
    </submittedName>
</protein>
<proteinExistence type="predicted"/>
<evidence type="ECO:0000313" key="3">
    <source>
        <dbReference type="Proteomes" id="UP001066276"/>
    </source>
</evidence>
<comment type="caution">
    <text evidence="2">The sequence shown here is derived from an EMBL/GenBank/DDBJ whole genome shotgun (WGS) entry which is preliminary data.</text>
</comment>
<name>A0AAV7NV83_PLEWA</name>
<accession>A0AAV7NV83</accession>
<dbReference type="AlphaFoldDB" id="A0AAV7NV83"/>
<evidence type="ECO:0000313" key="2">
    <source>
        <dbReference type="EMBL" id="KAJ1118652.1"/>
    </source>
</evidence>
<gene>
    <name evidence="2" type="ORF">NDU88_006840</name>
</gene>
<keyword evidence="3" id="KW-1185">Reference proteome</keyword>
<sequence>MQQLYRVPSSPAQGAVRKTQHSVSSSPQGLGVRVASVAPGAVVFLRGSDASPGVVRKVQRILVCVRCDAG</sequence>
<evidence type="ECO:0000256" key="1">
    <source>
        <dbReference type="SAM" id="MobiDB-lite"/>
    </source>
</evidence>
<dbReference type="EMBL" id="JANPWB010000012">
    <property type="protein sequence ID" value="KAJ1118652.1"/>
    <property type="molecule type" value="Genomic_DNA"/>
</dbReference>
<feature type="region of interest" description="Disordered" evidence="1">
    <location>
        <begin position="1"/>
        <end position="27"/>
    </location>
</feature>
<organism evidence="2 3">
    <name type="scientific">Pleurodeles waltl</name>
    <name type="common">Iberian ribbed newt</name>
    <dbReference type="NCBI Taxonomy" id="8319"/>
    <lineage>
        <taxon>Eukaryota</taxon>
        <taxon>Metazoa</taxon>
        <taxon>Chordata</taxon>
        <taxon>Craniata</taxon>
        <taxon>Vertebrata</taxon>
        <taxon>Euteleostomi</taxon>
        <taxon>Amphibia</taxon>
        <taxon>Batrachia</taxon>
        <taxon>Caudata</taxon>
        <taxon>Salamandroidea</taxon>
        <taxon>Salamandridae</taxon>
        <taxon>Pleurodelinae</taxon>
        <taxon>Pleurodeles</taxon>
    </lineage>
</organism>
<reference evidence="2" key="1">
    <citation type="journal article" date="2022" name="bioRxiv">
        <title>Sequencing and chromosome-scale assembly of the giantPleurodeles waltlgenome.</title>
        <authorList>
            <person name="Brown T."/>
            <person name="Elewa A."/>
            <person name="Iarovenko S."/>
            <person name="Subramanian E."/>
            <person name="Araus A.J."/>
            <person name="Petzold A."/>
            <person name="Susuki M."/>
            <person name="Suzuki K.-i.T."/>
            <person name="Hayashi T."/>
            <person name="Toyoda A."/>
            <person name="Oliveira C."/>
            <person name="Osipova E."/>
            <person name="Leigh N.D."/>
            <person name="Simon A."/>
            <person name="Yun M.H."/>
        </authorList>
    </citation>
    <scope>NUCLEOTIDE SEQUENCE</scope>
    <source>
        <strain evidence="2">20211129_DDA</strain>
        <tissue evidence="2">Liver</tissue>
    </source>
</reference>
<dbReference type="Proteomes" id="UP001066276">
    <property type="component" value="Chromosome 8"/>
</dbReference>